<keyword evidence="2" id="KW-0449">Lipoprotein</keyword>
<keyword evidence="2" id="KW-0472">Membrane</keyword>
<dbReference type="PANTHER" id="PTHR30203:SF32">
    <property type="entry name" value="CATION EFFLUX SYSTEM PROTEIN CUSC"/>
    <property type="match status" value="1"/>
</dbReference>
<comment type="similarity">
    <text evidence="1 2">Belongs to the outer membrane factor (OMF) (TC 1.B.17) family.</text>
</comment>
<evidence type="ECO:0000313" key="4">
    <source>
        <dbReference type="Proteomes" id="UP000603602"/>
    </source>
</evidence>
<accession>A0ABR9BC16</accession>
<name>A0ABR9BC16_9RHOO</name>
<dbReference type="NCBIfam" id="TIGR01845">
    <property type="entry name" value="outer_NodT"/>
    <property type="match status" value="1"/>
</dbReference>
<evidence type="ECO:0000313" key="3">
    <source>
        <dbReference type="EMBL" id="MBD8503881.1"/>
    </source>
</evidence>
<dbReference type="RefSeq" id="WP_187718677.1">
    <property type="nucleotide sequence ID" value="NZ_JACTAH010000002.1"/>
</dbReference>
<protein>
    <submittedName>
        <fullName evidence="3">AdeC/AdeK/OprM family multidrug efflux complex outer membrane factor</fullName>
    </submittedName>
</protein>
<dbReference type="EMBL" id="JACYTO010000002">
    <property type="protein sequence ID" value="MBD8503881.1"/>
    <property type="molecule type" value="Genomic_DNA"/>
</dbReference>
<evidence type="ECO:0000256" key="1">
    <source>
        <dbReference type="ARBA" id="ARBA00007613"/>
    </source>
</evidence>
<sequence length="464" mass="49841">MNRLRILALALATLGASACTTLAPDYQRPAAPVPAAWDGAAAGERAAADIAWREYFADERLRRVIELALEHNRDLRVAALNIEQARAQYRIQRADQFPSLGVTASQNAQRVPGDLNSSGQSMVSRQYGVSAGIASWELDFFGRVRSLRDAALEQYLASEEAHRSARIALVAETATAWLQLAADRERLELARGTLETRRKAFELTQASFEAGAVSALDLRQTQGEMERARADVAAFSASAARASNALALLAGNSLSSELLPAKFDITVTRVAELPAGVPAEALASRPDILAAEHRLRAANANIGAARAAFFPRITLTASAGTASAELGGLFDSGSRAWSFMPQLTLPIFEAGRLAASLDVAEVRRDIAVAEYERAIQGAFREVADALAERGTLGEELDARQMLLAAARESHRLSGARYQAGVDSFLVLLDAQRTLYAAEQELIATRLAEAANRVTVYKVLGGGWQ</sequence>
<dbReference type="InterPro" id="IPR010131">
    <property type="entry name" value="MdtP/NodT-like"/>
</dbReference>
<reference evidence="4" key="1">
    <citation type="submission" date="2023-07" db="EMBL/GenBank/DDBJ databases">
        <title>Thauera sp. CAU 1555 isolated from sand of Yaerae Beach.</title>
        <authorList>
            <person name="Kim W."/>
        </authorList>
    </citation>
    <scope>NUCLEOTIDE SEQUENCE [LARGE SCALE GENOMIC DNA]</scope>
    <source>
        <strain evidence="4">CAU 1555</strain>
    </source>
</reference>
<evidence type="ECO:0000256" key="2">
    <source>
        <dbReference type="RuleBase" id="RU362097"/>
    </source>
</evidence>
<gene>
    <name evidence="3" type="primary">adeC</name>
    <name evidence="3" type="ORF">IFO67_13385</name>
</gene>
<dbReference type="Proteomes" id="UP000603602">
    <property type="component" value="Unassembled WGS sequence"/>
</dbReference>
<keyword evidence="2" id="KW-0812">Transmembrane</keyword>
<dbReference type="SUPFAM" id="SSF56954">
    <property type="entry name" value="Outer membrane efflux proteins (OEP)"/>
    <property type="match status" value="1"/>
</dbReference>
<keyword evidence="4" id="KW-1185">Reference proteome</keyword>
<feature type="chain" id="PRO_5044958385" evidence="2">
    <location>
        <begin position="24"/>
        <end position="464"/>
    </location>
</feature>
<comment type="subcellular location">
    <subcellularLocation>
        <location evidence="2">Cell membrane</location>
        <topology evidence="2">Lipid-anchor</topology>
    </subcellularLocation>
</comment>
<dbReference type="Gene3D" id="2.20.200.10">
    <property type="entry name" value="Outer membrane efflux proteins (OEP)"/>
    <property type="match status" value="1"/>
</dbReference>
<dbReference type="PROSITE" id="PS51257">
    <property type="entry name" value="PROKAR_LIPOPROTEIN"/>
    <property type="match status" value="1"/>
</dbReference>
<proteinExistence type="inferred from homology"/>
<dbReference type="Gene3D" id="1.20.1600.10">
    <property type="entry name" value="Outer membrane efflux proteins (OEP)"/>
    <property type="match status" value="1"/>
</dbReference>
<keyword evidence="2" id="KW-1134">Transmembrane beta strand</keyword>
<dbReference type="PANTHER" id="PTHR30203">
    <property type="entry name" value="OUTER MEMBRANE CATION EFFLUX PROTEIN"/>
    <property type="match status" value="1"/>
</dbReference>
<feature type="signal peptide" evidence="2">
    <location>
        <begin position="1"/>
        <end position="23"/>
    </location>
</feature>
<dbReference type="InterPro" id="IPR003423">
    <property type="entry name" value="OMP_efflux"/>
</dbReference>
<organism evidence="3 4">
    <name type="scientific">Thauera sedimentorum</name>
    <dbReference type="NCBI Taxonomy" id="2767595"/>
    <lineage>
        <taxon>Bacteria</taxon>
        <taxon>Pseudomonadati</taxon>
        <taxon>Pseudomonadota</taxon>
        <taxon>Betaproteobacteria</taxon>
        <taxon>Rhodocyclales</taxon>
        <taxon>Zoogloeaceae</taxon>
        <taxon>Thauera</taxon>
    </lineage>
</organism>
<keyword evidence="2" id="KW-0732">Signal</keyword>
<dbReference type="Pfam" id="PF02321">
    <property type="entry name" value="OEP"/>
    <property type="match status" value="2"/>
</dbReference>
<comment type="caution">
    <text evidence="3">The sequence shown here is derived from an EMBL/GenBank/DDBJ whole genome shotgun (WGS) entry which is preliminary data.</text>
</comment>
<keyword evidence="2" id="KW-0564">Palmitate</keyword>